<dbReference type="GO" id="GO:0006887">
    <property type="term" value="P:exocytosis"/>
    <property type="evidence" value="ECO:0000318"/>
    <property type="project" value="GO_Central"/>
</dbReference>
<comment type="similarity">
    <text evidence="1 3">Belongs to the EXO70 family.</text>
</comment>
<dbReference type="AlphaFoldDB" id="A0A3Q7JDS9"/>
<dbReference type="GeneID" id="101256959"/>
<dbReference type="SUPFAM" id="SSF74788">
    <property type="entry name" value="Cullin repeat-like"/>
    <property type="match status" value="1"/>
</dbReference>
<dbReference type="OrthoDB" id="1922221at2759"/>
<organism evidence="5">
    <name type="scientific">Solanum lycopersicum</name>
    <name type="common">Tomato</name>
    <name type="synonym">Lycopersicon esculentum</name>
    <dbReference type="NCBI Taxonomy" id="4081"/>
    <lineage>
        <taxon>Eukaryota</taxon>
        <taxon>Viridiplantae</taxon>
        <taxon>Streptophyta</taxon>
        <taxon>Embryophyta</taxon>
        <taxon>Tracheophyta</taxon>
        <taxon>Spermatophyta</taxon>
        <taxon>Magnoliopsida</taxon>
        <taxon>eudicotyledons</taxon>
        <taxon>Gunneridae</taxon>
        <taxon>Pentapetalae</taxon>
        <taxon>asterids</taxon>
        <taxon>lamiids</taxon>
        <taxon>Solanales</taxon>
        <taxon>Solanaceae</taxon>
        <taxon>Solanoideae</taxon>
        <taxon>Solaneae</taxon>
        <taxon>Solanum</taxon>
        <taxon>Solanum subgen. Lycopersicon</taxon>
    </lineage>
</organism>
<dbReference type="PANTHER" id="PTHR12542:SF85">
    <property type="entry name" value="EXOCYST SUBUNIT EXO70 FAMILY PROTEIN"/>
    <property type="match status" value="1"/>
</dbReference>
<dbReference type="GO" id="GO:0015031">
    <property type="term" value="P:protein transport"/>
    <property type="evidence" value="ECO:0007669"/>
    <property type="project" value="UniProtKB-KW"/>
</dbReference>
<dbReference type="Gene3D" id="1.20.1280.170">
    <property type="entry name" value="Exocyst complex component Exo70"/>
    <property type="match status" value="1"/>
</dbReference>
<accession>A0A3Q7JDS9</accession>
<dbReference type="InterPro" id="IPR004140">
    <property type="entry name" value="Exo70"/>
</dbReference>
<keyword evidence="3" id="KW-0653">Protein transport</keyword>
<dbReference type="GO" id="GO:0005546">
    <property type="term" value="F:phosphatidylinositol-4,5-bisphosphate binding"/>
    <property type="evidence" value="ECO:0007669"/>
    <property type="project" value="InterPro"/>
</dbReference>
<dbReference type="PaxDb" id="4081-Solyc12g096370.1.1"/>
<reference evidence="5" key="1">
    <citation type="journal article" date="2012" name="Nature">
        <title>The tomato genome sequence provides insights into fleshy fruit evolution.</title>
        <authorList>
            <consortium name="Tomato Genome Consortium"/>
        </authorList>
    </citation>
    <scope>NUCLEOTIDE SEQUENCE [LARGE SCALE GENOMIC DNA]</scope>
    <source>
        <strain evidence="5">cv. Heinz 1706</strain>
    </source>
</reference>
<evidence type="ECO:0000256" key="1">
    <source>
        <dbReference type="ARBA" id="ARBA00006756"/>
    </source>
</evidence>
<keyword evidence="2 3" id="KW-0813">Transport</keyword>
<dbReference type="PANTHER" id="PTHR12542">
    <property type="entry name" value="EXOCYST COMPLEX PROTEIN EXO70"/>
    <property type="match status" value="1"/>
</dbReference>
<dbReference type="InterPro" id="IPR046364">
    <property type="entry name" value="Exo70_C"/>
</dbReference>
<dbReference type="FunFam" id="1.20.1280.170:FF:000007">
    <property type="entry name" value="Exocyst subunit Exo70 family protein"/>
    <property type="match status" value="1"/>
</dbReference>
<sequence length="674" mass="76390">MTQMDKGIENLMSARKCLRANFEKSKALGLSIEKAGPRFYEIIQRLPALEAAIRPIRAQKDALGAVGGHINRAVVPATAVLKVFDAIHGLEKSLSDPQSDLPGYLGVLKRLEEALRFLGENCEMAIQWLADIVEYLEDHAVADDRFTLSMKEALTSLRELHSGEEKGRLDGGLLEVALDRLESEFRRLLVENTIPLPMSDPALPGEQACIAPSPLPVIVIQKLQAILGRLIANNRLDKCISIYVEVRSSNVRTSLQALNLDYLEISVSEFNDVQSIEGHIAQWGKHLEFAVKHLFEAEYKLCNDVFERIGLDVWMSCFAKIAAQAGILAFLQFGKTVTESKKDPIKLLKLLDIFASLNKLRLDFNRLFGGTACLEIQNLTRDLIKSVIEGASEIFWELLVQVELQRQMPPPPDGTVPKLIIFITDYCNKLLGDDYKSILTQVLIIERSWKQEKFQERLLITELLNIMRAVDVNLETWSKAYQDVILSYVFLMNNHWHLYKHLKGTKLGGLLGDSWLKEHEQYKEYYSAFFLKESWGKLPALLSREGLILFSGGRATARDLVKKRLKAFNEAFDEMYKKQSNWVMLDKDLRDKTCQSIIQAIVPVYRSYMQNYGPLVEQEGSGKYVKYTAQSLEKVLNGLFHSKPVKHGSFKVRHPSGKFSNVVTDQNQTSPTVK</sequence>
<dbReference type="InterPro" id="IPR016159">
    <property type="entry name" value="Cullin_repeat-like_dom_sf"/>
</dbReference>
<dbReference type="Proteomes" id="UP000004994">
    <property type="component" value="Chromosome 12"/>
</dbReference>
<dbReference type="SMR" id="A0A3Q7JDS9"/>
<dbReference type="Pfam" id="PF20669">
    <property type="entry name" value="Exo70_N"/>
    <property type="match status" value="1"/>
</dbReference>
<dbReference type="GO" id="GO:0000145">
    <property type="term" value="C:exocyst"/>
    <property type="evidence" value="ECO:0000318"/>
    <property type="project" value="GO_Central"/>
</dbReference>
<evidence type="ECO:0000313" key="5">
    <source>
        <dbReference type="EnsemblPlants" id="Solyc12g096370.2.1.1"/>
    </source>
</evidence>
<dbReference type="FunCoup" id="A0A3Q7JDS9">
    <property type="interactions" value="1177"/>
</dbReference>
<evidence type="ECO:0000256" key="2">
    <source>
        <dbReference type="ARBA" id="ARBA00022448"/>
    </source>
</evidence>
<dbReference type="RefSeq" id="XP_025884565.1">
    <property type="nucleotide sequence ID" value="XM_026028780.2"/>
</dbReference>
<evidence type="ECO:0000256" key="3">
    <source>
        <dbReference type="RuleBase" id="RU365026"/>
    </source>
</evidence>
<dbReference type="Pfam" id="PF03081">
    <property type="entry name" value="Exo70_C"/>
    <property type="match status" value="1"/>
</dbReference>
<protein>
    <recommendedName>
        <fullName evidence="3">Exocyst subunit Exo70 family protein</fullName>
    </recommendedName>
</protein>
<dbReference type="OMA" id="IHRSWKH"/>
<dbReference type="KEGG" id="sly:101256959"/>
<keyword evidence="6" id="KW-1185">Reference proteome</keyword>
<dbReference type="InParanoid" id="A0A3Q7JDS9"/>
<proteinExistence type="inferred from homology"/>
<reference evidence="5" key="2">
    <citation type="submission" date="2019-01" db="UniProtKB">
        <authorList>
            <consortium name="EnsemblPlants"/>
        </authorList>
    </citation>
    <scope>IDENTIFICATION</scope>
    <source>
        <strain evidence="5">cv. Heinz 1706</strain>
    </source>
</reference>
<feature type="domain" description="Exocyst complex subunit Exo70 C-terminal" evidence="4">
    <location>
        <begin position="282"/>
        <end position="637"/>
    </location>
</feature>
<evidence type="ECO:0000259" key="4">
    <source>
        <dbReference type="Pfam" id="PF03081"/>
    </source>
</evidence>
<dbReference type="STRING" id="4081.A0A3Q7JDS9"/>
<gene>
    <name evidence="5" type="primary">LOC101256959</name>
</gene>
<dbReference type="Gramene" id="Solyc12g096370.2.1">
    <property type="protein sequence ID" value="Solyc12g096370.2.1.1"/>
    <property type="gene ID" value="Solyc12g096370.2"/>
</dbReference>
<keyword evidence="3" id="KW-0268">Exocytosis</keyword>
<name>A0A3Q7JDS9_SOLLC</name>
<dbReference type="RefSeq" id="XP_010314800.1">
    <property type="nucleotide sequence ID" value="XM_010316498.4"/>
</dbReference>
<evidence type="ECO:0000313" key="6">
    <source>
        <dbReference type="Proteomes" id="UP000004994"/>
    </source>
</evidence>
<dbReference type="EnsemblPlants" id="Solyc12g096370.2.1">
    <property type="protein sequence ID" value="Solyc12g096370.2.1.1"/>
    <property type="gene ID" value="Solyc12g096370.2"/>
</dbReference>
<comment type="function">
    <text evidence="3">Component of the exocyst complex.</text>
</comment>